<evidence type="ECO:0008006" key="11">
    <source>
        <dbReference type="Google" id="ProtNLM"/>
    </source>
</evidence>
<comment type="caution">
    <text evidence="9">The sequence shown here is derived from an EMBL/GenBank/DDBJ whole genome shotgun (WGS) entry which is preliminary data.</text>
</comment>
<dbReference type="InterPro" id="IPR055414">
    <property type="entry name" value="LRR_R13L4/SHOC2-like"/>
</dbReference>
<organism evidence="9 10">
    <name type="scientific">Rubus argutus</name>
    <name type="common">Southern blackberry</name>
    <dbReference type="NCBI Taxonomy" id="59490"/>
    <lineage>
        <taxon>Eukaryota</taxon>
        <taxon>Viridiplantae</taxon>
        <taxon>Streptophyta</taxon>
        <taxon>Embryophyta</taxon>
        <taxon>Tracheophyta</taxon>
        <taxon>Spermatophyta</taxon>
        <taxon>Magnoliopsida</taxon>
        <taxon>eudicotyledons</taxon>
        <taxon>Gunneridae</taxon>
        <taxon>Pentapetalae</taxon>
        <taxon>rosids</taxon>
        <taxon>fabids</taxon>
        <taxon>Rosales</taxon>
        <taxon>Rosaceae</taxon>
        <taxon>Rosoideae</taxon>
        <taxon>Rosoideae incertae sedis</taxon>
        <taxon>Rubus</taxon>
    </lineage>
</organism>
<evidence type="ECO:0000256" key="4">
    <source>
        <dbReference type="ARBA" id="ARBA00022821"/>
    </source>
</evidence>
<name>A0AAW1XQC8_RUBAR</name>
<evidence type="ECO:0000256" key="2">
    <source>
        <dbReference type="ARBA" id="ARBA00022737"/>
    </source>
</evidence>
<feature type="domain" description="Disease resistance R13L4/SHOC-2-like LRR" evidence="8">
    <location>
        <begin position="547"/>
        <end position="878"/>
    </location>
</feature>
<dbReference type="InterPro" id="IPR058922">
    <property type="entry name" value="WHD_DRP"/>
</dbReference>
<dbReference type="FunFam" id="1.10.8.430:FF:000003">
    <property type="entry name" value="Probable disease resistance protein At5g66910"/>
    <property type="match status" value="1"/>
</dbReference>
<evidence type="ECO:0000259" key="5">
    <source>
        <dbReference type="Pfam" id="PF00931"/>
    </source>
</evidence>
<dbReference type="InterPro" id="IPR036388">
    <property type="entry name" value="WH-like_DNA-bd_sf"/>
</dbReference>
<keyword evidence="2" id="KW-0677">Repeat</keyword>
<sequence length="902" mass="104213">MASAATDLLIAKIVGILENEASSIAGVRDQVDEITQELESMKAFLEDAECNTSHTKAEDAWVARVRDLAFDIEDIIDEFMYRIYEQKIGGRFGRWFHQTIQIPNNLWCRHQIASKLRKITRAIQAIPERNQRYATGSGGRTSTSHHDVRKWLQKSESSLLIKEDELVGIESKKKLLIGWLMKEEHSQIVVSVVGMGGSGKTTLVAKTFTDEIVKRHFDCCAWITVSQTFVIEDLLTKLIKEFYEAKEGSNILADMNAMSCRELQEMLINYLVSKRYLLVLDDVWDITLWEQIRLAFPDRRSGSRIMLTTRNEDIASCSFGVESHVYRIQPLQENQAWDLFSKKAFSTYQNKSCPPELETLAWKLVKKCKGLPLALVALSGLMSSKKSANQWSRVYNNLNWHLSNNPLLEDVKSIMLLSFNDLPYRLKHCFLYCSLFPEDYLISNTKLTRLWIAEGFVEHVKGVTPEEIADGYLTELIFRSMLQEVYKQGRRFCKMHDLMLELALSTSEKEKFCSVYDGRESMEEIGVRRLSIQTTEGETRVWTGISQLRSLLLFDSGTFSLSLFKTFSSRFKLLRVLDLERVPIYKCPDEVVYLFNLRYLNLRGTQIKELPESIGRLRNLQTLDLWDTKIEALPRGIVKLQNLRHLLMSRESGDPNIFRVFGGMKTPLNISKLKKLQVLAMIESEGNFIELVKEMTQLTDLGITNVKGRDERDLCISLQEMKLLTILGLYVTNEEEFLRVDALSSPPPQLLRLVLSGKLESVPRWFCSLHSLTYLSLHWTRLEDDLPPHIEALPNLQWLRLNNACAVEELCFSRGFVKLTHLELFNIPLLEKITIERGVMPNLQLLRFYRCTELKTIPVGFEYLTQLETFYFNCTSEEFYESIVEGGVNHSKFRQRFPNMRM</sequence>
<dbReference type="PANTHER" id="PTHR23155:SF1205">
    <property type="entry name" value="DISEASE RESISTANCE PROTEIN RPM1"/>
    <property type="match status" value="1"/>
</dbReference>
<dbReference type="Gene3D" id="3.80.10.10">
    <property type="entry name" value="Ribonuclease Inhibitor"/>
    <property type="match status" value="1"/>
</dbReference>
<dbReference type="GO" id="GO:0043531">
    <property type="term" value="F:ADP binding"/>
    <property type="evidence" value="ECO:0007669"/>
    <property type="project" value="InterPro"/>
</dbReference>
<gene>
    <name evidence="9" type="ORF">M0R45_015503</name>
</gene>
<dbReference type="InterPro" id="IPR044974">
    <property type="entry name" value="Disease_R_plants"/>
</dbReference>
<evidence type="ECO:0000256" key="1">
    <source>
        <dbReference type="ARBA" id="ARBA00022614"/>
    </source>
</evidence>
<dbReference type="Gene3D" id="3.40.50.300">
    <property type="entry name" value="P-loop containing nucleotide triphosphate hydrolases"/>
    <property type="match status" value="1"/>
</dbReference>
<keyword evidence="1" id="KW-0433">Leucine-rich repeat</keyword>
<dbReference type="PRINTS" id="PR00364">
    <property type="entry name" value="DISEASERSIST"/>
</dbReference>
<proteinExistence type="predicted"/>
<dbReference type="CDD" id="cd14798">
    <property type="entry name" value="RX-CC_like"/>
    <property type="match status" value="1"/>
</dbReference>
<dbReference type="InterPro" id="IPR042197">
    <property type="entry name" value="Apaf_helical"/>
</dbReference>
<dbReference type="Proteomes" id="UP001457282">
    <property type="component" value="Unassembled WGS sequence"/>
</dbReference>
<dbReference type="PANTHER" id="PTHR23155">
    <property type="entry name" value="DISEASE RESISTANCE PROTEIN RP"/>
    <property type="match status" value="1"/>
</dbReference>
<accession>A0AAW1XQC8</accession>
<dbReference type="AlphaFoldDB" id="A0AAW1XQC8"/>
<dbReference type="Pfam" id="PF18052">
    <property type="entry name" value="Rx_N"/>
    <property type="match status" value="1"/>
</dbReference>
<dbReference type="InterPro" id="IPR032675">
    <property type="entry name" value="LRR_dom_sf"/>
</dbReference>
<dbReference type="Gene3D" id="1.20.5.4130">
    <property type="match status" value="1"/>
</dbReference>
<evidence type="ECO:0000259" key="6">
    <source>
        <dbReference type="Pfam" id="PF18052"/>
    </source>
</evidence>
<feature type="domain" description="Disease resistance N-terminal" evidence="6">
    <location>
        <begin position="9"/>
        <end position="91"/>
    </location>
</feature>
<dbReference type="SUPFAM" id="SSF52058">
    <property type="entry name" value="L domain-like"/>
    <property type="match status" value="1"/>
</dbReference>
<keyword evidence="4" id="KW-0611">Plant defense</keyword>
<dbReference type="EMBL" id="JBEDUW010000003">
    <property type="protein sequence ID" value="KAK9938782.1"/>
    <property type="molecule type" value="Genomic_DNA"/>
</dbReference>
<dbReference type="SUPFAM" id="SSF52540">
    <property type="entry name" value="P-loop containing nucleoside triphosphate hydrolases"/>
    <property type="match status" value="1"/>
</dbReference>
<dbReference type="Pfam" id="PF00931">
    <property type="entry name" value="NB-ARC"/>
    <property type="match status" value="1"/>
</dbReference>
<evidence type="ECO:0000256" key="3">
    <source>
        <dbReference type="ARBA" id="ARBA00022741"/>
    </source>
</evidence>
<dbReference type="FunFam" id="1.10.10.10:FF:000322">
    <property type="entry name" value="Probable disease resistance protein At1g63360"/>
    <property type="match status" value="1"/>
</dbReference>
<dbReference type="InterPro" id="IPR003591">
    <property type="entry name" value="Leu-rich_rpt_typical-subtyp"/>
</dbReference>
<dbReference type="Pfam" id="PF23598">
    <property type="entry name" value="LRR_14"/>
    <property type="match status" value="1"/>
</dbReference>
<evidence type="ECO:0000259" key="7">
    <source>
        <dbReference type="Pfam" id="PF23559"/>
    </source>
</evidence>
<dbReference type="GO" id="GO:0098542">
    <property type="term" value="P:defense response to other organism"/>
    <property type="evidence" value="ECO:0007669"/>
    <property type="project" value="TreeGrafter"/>
</dbReference>
<dbReference type="InterPro" id="IPR041118">
    <property type="entry name" value="Rx_N"/>
</dbReference>
<evidence type="ECO:0000313" key="10">
    <source>
        <dbReference type="Proteomes" id="UP001457282"/>
    </source>
</evidence>
<dbReference type="Pfam" id="PF23559">
    <property type="entry name" value="WHD_DRP"/>
    <property type="match status" value="1"/>
</dbReference>
<dbReference type="InterPro" id="IPR027417">
    <property type="entry name" value="P-loop_NTPase"/>
</dbReference>
<keyword evidence="3" id="KW-0547">Nucleotide-binding</keyword>
<dbReference type="FunFam" id="3.40.50.300:FF:001091">
    <property type="entry name" value="Probable disease resistance protein At1g61300"/>
    <property type="match status" value="1"/>
</dbReference>
<dbReference type="Gene3D" id="1.10.10.10">
    <property type="entry name" value="Winged helix-like DNA-binding domain superfamily/Winged helix DNA-binding domain"/>
    <property type="match status" value="1"/>
</dbReference>
<protein>
    <recommendedName>
        <fullName evidence="11">Disease resistance protein RPM1-like</fullName>
    </recommendedName>
</protein>
<feature type="domain" description="NB-ARC" evidence="5">
    <location>
        <begin position="171"/>
        <end position="346"/>
    </location>
</feature>
<keyword evidence="10" id="KW-1185">Reference proteome</keyword>
<feature type="domain" description="Disease resistance protein winged helix" evidence="7">
    <location>
        <begin position="435"/>
        <end position="503"/>
    </location>
</feature>
<reference evidence="9 10" key="1">
    <citation type="journal article" date="2023" name="G3 (Bethesda)">
        <title>A chromosome-length genome assembly and annotation of blackberry (Rubus argutus, cv. 'Hillquist').</title>
        <authorList>
            <person name="Bruna T."/>
            <person name="Aryal R."/>
            <person name="Dudchenko O."/>
            <person name="Sargent D.J."/>
            <person name="Mead D."/>
            <person name="Buti M."/>
            <person name="Cavallini A."/>
            <person name="Hytonen T."/>
            <person name="Andres J."/>
            <person name="Pham M."/>
            <person name="Weisz D."/>
            <person name="Mascagni F."/>
            <person name="Usai G."/>
            <person name="Natali L."/>
            <person name="Bassil N."/>
            <person name="Fernandez G.E."/>
            <person name="Lomsadze A."/>
            <person name="Armour M."/>
            <person name="Olukolu B."/>
            <person name="Poorten T."/>
            <person name="Britton C."/>
            <person name="Davik J."/>
            <person name="Ashrafi H."/>
            <person name="Aiden E.L."/>
            <person name="Borodovsky M."/>
            <person name="Worthington M."/>
        </authorList>
    </citation>
    <scope>NUCLEOTIDE SEQUENCE [LARGE SCALE GENOMIC DNA]</scope>
    <source>
        <strain evidence="9">PI 553951</strain>
    </source>
</reference>
<dbReference type="Gene3D" id="1.10.8.430">
    <property type="entry name" value="Helical domain of apoptotic protease-activating factors"/>
    <property type="match status" value="1"/>
</dbReference>
<evidence type="ECO:0000313" key="9">
    <source>
        <dbReference type="EMBL" id="KAK9938782.1"/>
    </source>
</evidence>
<dbReference type="InterPro" id="IPR002182">
    <property type="entry name" value="NB-ARC"/>
</dbReference>
<dbReference type="SMART" id="SM00369">
    <property type="entry name" value="LRR_TYP"/>
    <property type="match status" value="3"/>
</dbReference>
<dbReference type="InterPro" id="IPR038005">
    <property type="entry name" value="RX-like_CC"/>
</dbReference>
<evidence type="ECO:0000259" key="8">
    <source>
        <dbReference type="Pfam" id="PF23598"/>
    </source>
</evidence>